<organism evidence="2 3">
    <name type="scientific">Glossina austeni</name>
    <name type="common">Savannah tsetse fly</name>
    <dbReference type="NCBI Taxonomy" id="7395"/>
    <lineage>
        <taxon>Eukaryota</taxon>
        <taxon>Metazoa</taxon>
        <taxon>Ecdysozoa</taxon>
        <taxon>Arthropoda</taxon>
        <taxon>Hexapoda</taxon>
        <taxon>Insecta</taxon>
        <taxon>Pterygota</taxon>
        <taxon>Neoptera</taxon>
        <taxon>Endopterygota</taxon>
        <taxon>Diptera</taxon>
        <taxon>Brachycera</taxon>
        <taxon>Muscomorpha</taxon>
        <taxon>Hippoboscoidea</taxon>
        <taxon>Glossinidae</taxon>
        <taxon>Glossina</taxon>
    </lineage>
</organism>
<protein>
    <submittedName>
        <fullName evidence="2">Uncharacterized protein</fullName>
    </submittedName>
</protein>
<evidence type="ECO:0000313" key="3">
    <source>
        <dbReference type="Proteomes" id="UP000078200"/>
    </source>
</evidence>
<accession>A0A1A9UM98</accession>
<reference evidence="2" key="1">
    <citation type="submission" date="2020-05" db="UniProtKB">
        <authorList>
            <consortium name="EnsemblMetazoa"/>
        </authorList>
    </citation>
    <scope>IDENTIFICATION</scope>
    <source>
        <strain evidence="2">TTRI</strain>
    </source>
</reference>
<keyword evidence="3" id="KW-1185">Reference proteome</keyword>
<feature type="region of interest" description="Disordered" evidence="1">
    <location>
        <begin position="1"/>
        <end position="24"/>
    </location>
</feature>
<evidence type="ECO:0000256" key="1">
    <source>
        <dbReference type="SAM" id="MobiDB-lite"/>
    </source>
</evidence>
<dbReference type="VEuPathDB" id="VectorBase:GAUT009130"/>
<dbReference type="Proteomes" id="UP000078200">
    <property type="component" value="Unassembled WGS sequence"/>
</dbReference>
<name>A0A1A9UM98_GLOAU</name>
<proteinExistence type="predicted"/>
<feature type="compositionally biased region" description="Basic and acidic residues" evidence="1">
    <location>
        <begin position="7"/>
        <end position="24"/>
    </location>
</feature>
<dbReference type="AlphaFoldDB" id="A0A1A9UM98"/>
<sequence length="206" mass="23619">MQEEDQTNERIVKPGNEPKVESKSSSRHNLYEHIRIEIKFFYALSEPLQASLARLSVVGGLVDTYYGLETDQVQCDVCPSIGSSFIWLLDCCHCCCFNVYLMTMINVNITDIGHLRLSKPVHNTIATMQCMLLTVTVEASECLIIEAGVNLFTIFGRIQRIGRILIETEFIAGLGLTSRRWRWWCWCENEETINPARHRMTEQIKA</sequence>
<dbReference type="EnsemblMetazoa" id="GAUT009130-RA">
    <property type="protein sequence ID" value="GAUT009130-PA"/>
    <property type="gene ID" value="GAUT009130"/>
</dbReference>
<evidence type="ECO:0000313" key="2">
    <source>
        <dbReference type="EnsemblMetazoa" id="GAUT009130-PA"/>
    </source>
</evidence>